<gene>
    <name evidence="3" type="ORF">BJZ21_002291</name>
</gene>
<name>A0A7Y9E6P3_9ACTN</name>
<evidence type="ECO:0008006" key="5">
    <source>
        <dbReference type="Google" id="ProtNLM"/>
    </source>
</evidence>
<evidence type="ECO:0000256" key="1">
    <source>
        <dbReference type="SAM" id="MobiDB-lite"/>
    </source>
</evidence>
<dbReference type="PROSITE" id="PS51257">
    <property type="entry name" value="PROKAR_LIPOPROTEIN"/>
    <property type="match status" value="1"/>
</dbReference>
<comment type="caution">
    <text evidence="3">The sequence shown here is derived from an EMBL/GenBank/DDBJ whole genome shotgun (WGS) entry which is preliminary data.</text>
</comment>
<keyword evidence="2" id="KW-0732">Signal</keyword>
<evidence type="ECO:0000313" key="3">
    <source>
        <dbReference type="EMBL" id="NYD42208.1"/>
    </source>
</evidence>
<sequence>MKTTRAPRLLAASSLLLVGVLLAGCDDGSSSDSNDAAGSGDATGNPTSMAVPSGAANPFSATFTGPEHGKPGQTLTETLTNTGRLPDFYQVLIAPADAATVKNPDLHLSPGESAKVRIQVRSTPFDVQLKSVGGGNPEVVAMTVH</sequence>
<evidence type="ECO:0000256" key="2">
    <source>
        <dbReference type="SAM" id="SignalP"/>
    </source>
</evidence>
<dbReference type="AlphaFoldDB" id="A0A7Y9E6P3"/>
<feature type="chain" id="PRO_5038788229" description="Lipoprotein" evidence="2">
    <location>
        <begin position="24"/>
        <end position="145"/>
    </location>
</feature>
<organism evidence="3 4">
    <name type="scientific">Nocardioides panaciterrulae</name>
    <dbReference type="NCBI Taxonomy" id="661492"/>
    <lineage>
        <taxon>Bacteria</taxon>
        <taxon>Bacillati</taxon>
        <taxon>Actinomycetota</taxon>
        <taxon>Actinomycetes</taxon>
        <taxon>Propionibacteriales</taxon>
        <taxon>Nocardioidaceae</taxon>
        <taxon>Nocardioides</taxon>
    </lineage>
</organism>
<reference evidence="3 4" key="1">
    <citation type="submission" date="2020-07" db="EMBL/GenBank/DDBJ databases">
        <title>Sequencing the genomes of 1000 actinobacteria strains.</title>
        <authorList>
            <person name="Klenk H.-P."/>
        </authorList>
    </citation>
    <scope>NUCLEOTIDE SEQUENCE [LARGE SCALE GENOMIC DNA]</scope>
    <source>
        <strain evidence="3 4">DSM 21350</strain>
    </source>
</reference>
<dbReference type="RefSeq" id="WP_179663870.1">
    <property type="nucleotide sequence ID" value="NZ_JACCBG010000001.1"/>
</dbReference>
<feature type="region of interest" description="Disordered" evidence="1">
    <location>
        <begin position="28"/>
        <end position="79"/>
    </location>
</feature>
<feature type="compositionally biased region" description="Low complexity" evidence="1">
    <location>
        <begin position="28"/>
        <end position="44"/>
    </location>
</feature>
<proteinExistence type="predicted"/>
<evidence type="ECO:0000313" key="4">
    <source>
        <dbReference type="Proteomes" id="UP000535511"/>
    </source>
</evidence>
<dbReference type="Proteomes" id="UP000535511">
    <property type="component" value="Unassembled WGS sequence"/>
</dbReference>
<accession>A0A7Y9E6P3</accession>
<dbReference type="EMBL" id="JACCBG010000001">
    <property type="protein sequence ID" value="NYD42208.1"/>
    <property type="molecule type" value="Genomic_DNA"/>
</dbReference>
<protein>
    <recommendedName>
        <fullName evidence="5">Lipoprotein</fullName>
    </recommendedName>
</protein>
<feature type="signal peptide" evidence="2">
    <location>
        <begin position="1"/>
        <end position="23"/>
    </location>
</feature>
<keyword evidence="4" id="KW-1185">Reference proteome</keyword>